<protein>
    <submittedName>
        <fullName evidence="1">Uncharacterized protein</fullName>
    </submittedName>
</protein>
<organism evidence="1 2">
    <name type="scientific">Porphyromonas crevioricanis JCM 15906</name>
    <dbReference type="NCBI Taxonomy" id="1305617"/>
    <lineage>
        <taxon>Bacteria</taxon>
        <taxon>Pseudomonadati</taxon>
        <taxon>Bacteroidota</taxon>
        <taxon>Bacteroidia</taxon>
        <taxon>Bacteroidales</taxon>
        <taxon>Porphyromonadaceae</taxon>
        <taxon>Porphyromonas</taxon>
    </lineage>
</organism>
<sequence length="58" mass="6760">MLSPVLVKILSGENFVLSRVSKKWLLLISKKEWETPVKDLQFEQGKSLKSKTKRCKKK</sequence>
<proteinExistence type="predicted"/>
<comment type="caution">
    <text evidence="1">The sequence shown here is derived from an EMBL/GenBank/DDBJ whole genome shotgun (WGS) entry which is preliminary data.</text>
</comment>
<dbReference type="AlphaFoldDB" id="S4N6K1"/>
<evidence type="ECO:0000313" key="2">
    <source>
        <dbReference type="Proteomes" id="UP000018031"/>
    </source>
</evidence>
<accession>S4N6K1</accession>
<reference evidence="1 2" key="2">
    <citation type="journal article" date="2013" name="Genome Announc.">
        <title>Draft Genome Sequences of Porphyromonas crevioricanis JCM 15906T and Porphyromonas cansulci JCM 13913T Isolated from a Canine Oral Cavity.</title>
        <authorList>
            <person name="Sakamoto M."/>
            <person name="Tanaka N."/>
            <person name="Shiwa Y."/>
            <person name="Yoshikawa H."/>
            <person name="Ohkuma M."/>
        </authorList>
    </citation>
    <scope>NUCLEOTIDE SEQUENCE [LARGE SCALE GENOMIC DNA]</scope>
    <source>
        <strain evidence="1 2">JCM 15906</strain>
    </source>
</reference>
<dbReference type="EMBL" id="BAOU01000002">
    <property type="protein sequence ID" value="GAD04383.1"/>
    <property type="molecule type" value="Genomic_DNA"/>
</dbReference>
<dbReference type="Proteomes" id="UP000018031">
    <property type="component" value="Unassembled WGS sequence"/>
</dbReference>
<gene>
    <name evidence="1" type="ORF">PORCRE_67</name>
</gene>
<reference evidence="2" key="1">
    <citation type="journal article" date="2013" name="Genome">
        <title>Draft Genome Sequences of Porphyromonas crevioricanis JCM 15906T and Porphyromonas cansulci JCM 13913T Isolated from a Canine Oral Cavity.</title>
        <authorList>
            <person name="Sakamoto M."/>
            <person name="Tanaka N."/>
            <person name="Shiwa Y."/>
            <person name="Yoshikawa H."/>
            <person name="Ohkuma M."/>
        </authorList>
    </citation>
    <scope>NUCLEOTIDE SEQUENCE [LARGE SCALE GENOMIC DNA]</scope>
    <source>
        <strain evidence="2">JCM 15906</strain>
    </source>
</reference>
<evidence type="ECO:0000313" key="1">
    <source>
        <dbReference type="EMBL" id="GAD04383.1"/>
    </source>
</evidence>
<name>S4N6K1_9PORP</name>